<dbReference type="Pfam" id="PF07287">
    <property type="entry name" value="AtuA"/>
    <property type="match status" value="1"/>
</dbReference>
<evidence type="ECO:0000259" key="1">
    <source>
        <dbReference type="Pfam" id="PF07287"/>
    </source>
</evidence>
<reference evidence="4" key="1">
    <citation type="journal article" date="2019" name="Int. J. Syst. Evol. Microbiol.">
        <title>The Global Catalogue of Microorganisms (GCM) 10K type strain sequencing project: providing services to taxonomists for standard genome sequencing and annotation.</title>
        <authorList>
            <consortium name="The Broad Institute Genomics Platform"/>
            <consortium name="The Broad Institute Genome Sequencing Center for Infectious Disease"/>
            <person name="Wu L."/>
            <person name="Ma J."/>
        </authorList>
    </citation>
    <scope>NUCLEOTIDE SEQUENCE [LARGE SCALE GENOMIC DNA]</scope>
    <source>
        <strain evidence="4">JCM 17551</strain>
    </source>
</reference>
<dbReference type="PANTHER" id="PTHR47708:SF2">
    <property type="entry name" value="SI:CH73-132F6.5"/>
    <property type="match status" value="1"/>
</dbReference>
<accession>A0ABP7M7T1</accession>
<gene>
    <name evidence="3" type="ORF">GCM10022277_09360</name>
</gene>
<dbReference type="PANTHER" id="PTHR47708">
    <property type="match status" value="1"/>
</dbReference>
<dbReference type="RefSeq" id="WP_344795992.1">
    <property type="nucleotide sequence ID" value="NZ_BAABBN010000004.1"/>
</dbReference>
<dbReference type="Proteomes" id="UP001501565">
    <property type="component" value="Unassembled WGS sequence"/>
</dbReference>
<comment type="caution">
    <text evidence="3">The sequence shown here is derived from an EMBL/GenBank/DDBJ whole genome shotgun (WGS) entry which is preliminary data.</text>
</comment>
<dbReference type="InterPro" id="IPR056362">
    <property type="entry name" value="AtuA-like_ferredoxin_dom"/>
</dbReference>
<evidence type="ECO:0000313" key="4">
    <source>
        <dbReference type="Proteomes" id="UP001501565"/>
    </source>
</evidence>
<feature type="domain" description="Acyclic terpene utilisation N-terminal" evidence="1">
    <location>
        <begin position="60"/>
        <end position="499"/>
    </location>
</feature>
<name>A0ABP7M7T1_9GAMM</name>
<feature type="domain" description="AtuA-like ferredoxin-fold" evidence="2">
    <location>
        <begin position="550"/>
        <end position="650"/>
    </location>
</feature>
<sequence>MVITFTIAQYTGTYAFQLNQQALNKFSTTYLQTKRLLGKVTQTVKKLNAWNTNMENSNTVRIGCASAFWGDTGAAAQQLVHQGNLNYLVFDYLAEVTMSILAGAQMKNPELGYATDFVETLKPLLPALAKNNIKVISNAGGVNPSACVAAIEAAVKEAGLDLTVALVAGDNLVSQQSAFREQNIQEMFSGEDFPDRCLSINAYLGATPVQAALAQQADIVITGRVVDSAVVLGPLMHEFNWPESNYDLLAQGSLAGHIIECGCQCTGGNFTDWESVPGYENMGFPIIECSADGSFIVSKPDNTGGLINQFTVGEQLLYEIGDPKHYLLPDVNCDFSQVSLEEIGDNQVKVSGAKGRAPTRQYKVAATHMTGQRCTVSFLMAGIDAAKKADRVANAIMARVSGIYKKLGWSDFDDYSIEILGTEATYGQPATKSDAREVVVKIAARHQDKKALGLFAREIAPAATSMAPGITGLVGGRPKVSPVIQLFSFLIDKDQVTQIISVKGEQQSLVVNVPGSSQTQDPNLSENAPSPQAELQTAELQTATSNEEEVPLIRLAVARSGDKGDSCNIGVMARSPEFLPYIQAALTEENVRSFMAHVLSEQSQVLRYPLPGLHAFNFLLTFALGGGGIASLRVDPQGKALAQQLLEMPVMIPKSMTANLKGVA</sequence>
<evidence type="ECO:0000259" key="2">
    <source>
        <dbReference type="Pfam" id="PF23544"/>
    </source>
</evidence>
<dbReference type="Pfam" id="PF23544">
    <property type="entry name" value="AtuA_ferredoxin"/>
    <property type="match status" value="1"/>
</dbReference>
<dbReference type="InterPro" id="IPR010839">
    <property type="entry name" value="AtuA_N"/>
</dbReference>
<dbReference type="EMBL" id="BAABBN010000004">
    <property type="protein sequence ID" value="GAA3916710.1"/>
    <property type="molecule type" value="Genomic_DNA"/>
</dbReference>
<organism evidence="3 4">
    <name type="scientific">Litoribacillus peritrichatus</name>
    <dbReference type="NCBI Taxonomy" id="718191"/>
    <lineage>
        <taxon>Bacteria</taxon>
        <taxon>Pseudomonadati</taxon>
        <taxon>Pseudomonadota</taxon>
        <taxon>Gammaproteobacteria</taxon>
        <taxon>Oceanospirillales</taxon>
        <taxon>Oceanospirillaceae</taxon>
        <taxon>Litoribacillus</taxon>
    </lineage>
</organism>
<protein>
    <submittedName>
        <fullName evidence="3">DUF1446 domain-containing protein</fullName>
    </submittedName>
</protein>
<evidence type="ECO:0000313" key="3">
    <source>
        <dbReference type="EMBL" id="GAA3916710.1"/>
    </source>
</evidence>
<proteinExistence type="predicted"/>
<keyword evidence="4" id="KW-1185">Reference proteome</keyword>